<gene>
    <name evidence="3" type="ORF">KEF85_10675</name>
</gene>
<evidence type="ECO:0000256" key="1">
    <source>
        <dbReference type="SAM" id="Phobius"/>
    </source>
</evidence>
<keyword evidence="4" id="KW-1185">Reference proteome</keyword>
<name>A0A975ML36_9GAMM</name>
<keyword evidence="1" id="KW-0472">Membrane</keyword>
<evidence type="ECO:0000313" key="4">
    <source>
        <dbReference type="Proteomes" id="UP000676649"/>
    </source>
</evidence>
<accession>A0A975ML36</accession>
<keyword evidence="1" id="KW-0812">Transmembrane</keyword>
<proteinExistence type="predicted"/>
<organism evidence="3 4">
    <name type="scientific">Methylomonas paludis</name>
    <dbReference type="NCBI Taxonomy" id="1173101"/>
    <lineage>
        <taxon>Bacteria</taxon>
        <taxon>Pseudomonadati</taxon>
        <taxon>Pseudomonadota</taxon>
        <taxon>Gammaproteobacteria</taxon>
        <taxon>Methylococcales</taxon>
        <taxon>Methylococcaceae</taxon>
        <taxon>Methylomonas</taxon>
    </lineage>
</organism>
<dbReference type="EMBL" id="CP073754">
    <property type="protein sequence ID" value="QWF69826.1"/>
    <property type="molecule type" value="Genomic_DNA"/>
</dbReference>
<keyword evidence="2" id="KW-0732">Signal</keyword>
<feature type="signal peptide" evidence="2">
    <location>
        <begin position="1"/>
        <end position="27"/>
    </location>
</feature>
<dbReference type="Proteomes" id="UP000676649">
    <property type="component" value="Chromosome"/>
</dbReference>
<evidence type="ECO:0008006" key="5">
    <source>
        <dbReference type="Google" id="ProtNLM"/>
    </source>
</evidence>
<protein>
    <recommendedName>
        <fullName evidence="5">PEP-CTERM sorting domain-containing protein</fullName>
    </recommendedName>
</protein>
<evidence type="ECO:0000256" key="2">
    <source>
        <dbReference type="SAM" id="SignalP"/>
    </source>
</evidence>
<evidence type="ECO:0000313" key="3">
    <source>
        <dbReference type="EMBL" id="QWF69826.1"/>
    </source>
</evidence>
<reference evidence="3" key="1">
    <citation type="submission" date="2021-04" db="EMBL/GenBank/DDBJ databases">
        <title>Draft genome sequence data of methanotrophic Methylovulum sp. strain S1L and Methylomonas sp. strain S2AM isolated from boreal lake water columns.</title>
        <authorList>
            <person name="Rissanen A.J."/>
            <person name="Mangayil R."/>
            <person name="Svenning M.M."/>
            <person name="Khanongnuch R."/>
        </authorList>
    </citation>
    <scope>NUCLEOTIDE SEQUENCE</scope>
    <source>
        <strain evidence="3">S2AM</strain>
    </source>
</reference>
<dbReference type="RefSeq" id="WP_215580355.1">
    <property type="nucleotide sequence ID" value="NZ_CP073754.1"/>
</dbReference>
<feature type="transmembrane region" description="Helical" evidence="1">
    <location>
        <begin position="246"/>
        <end position="270"/>
    </location>
</feature>
<sequence>MSLKLKTAINSILAGTVLSVVSSTSFASGAVGVQALSAWIGSNNVLGANSEIQTINTLGLNKNAFTDNAALLDSSWGHTGKWFTFDVTAANQTVDINATVLTGNASVAFTVWASGNSAFNGGTTAPGELSAVGNAPHVFNSVGQLGSAGTVWATDPSVNAAGGGNLLETLAYVNTGIAHASGSWGEVINAGVNQVAADNTYFSGTVAGGTTSNSADLVFQNLAQGFYAIYVGGADSSKTLASTYQLSISAVPVPGAVYLFGSALAGMLACGRKKLRAV</sequence>
<feature type="chain" id="PRO_5036823699" description="PEP-CTERM sorting domain-containing protein" evidence="2">
    <location>
        <begin position="28"/>
        <end position="278"/>
    </location>
</feature>
<keyword evidence="1" id="KW-1133">Transmembrane helix</keyword>
<dbReference type="KEGG" id="mpad:KEF85_10675"/>
<dbReference type="AlphaFoldDB" id="A0A975ML36"/>